<dbReference type="EMBL" id="JYJG01000003">
    <property type="protein sequence ID" value="KJK53265.1"/>
    <property type="molecule type" value="Genomic_DNA"/>
</dbReference>
<accession>A0A0F0HCK0</accession>
<organism evidence="2 3">
    <name type="scientific">Lentzea aerocolonigenes</name>
    <name type="common">Lechevalieria aerocolonigenes</name>
    <name type="synonym">Saccharothrix aerocolonigenes</name>
    <dbReference type="NCBI Taxonomy" id="68170"/>
    <lineage>
        <taxon>Bacteria</taxon>
        <taxon>Bacillati</taxon>
        <taxon>Actinomycetota</taxon>
        <taxon>Actinomycetes</taxon>
        <taxon>Pseudonocardiales</taxon>
        <taxon>Pseudonocardiaceae</taxon>
        <taxon>Lentzea</taxon>
    </lineage>
</organism>
<keyword evidence="3" id="KW-1185">Reference proteome</keyword>
<dbReference type="Proteomes" id="UP000033393">
    <property type="component" value="Unassembled WGS sequence"/>
</dbReference>
<gene>
    <name evidence="2" type="ORF">UK23_00960</name>
</gene>
<evidence type="ECO:0000256" key="1">
    <source>
        <dbReference type="SAM" id="SignalP"/>
    </source>
</evidence>
<name>A0A0F0HCK0_LENAE</name>
<sequence>MKRALVGLLAVGFAMLSAVPAQAASTTITVPFKHNQITWFTTARTITVAGSNIDAQVAYGGIMQLAWYKCGDRNTRGAFVRMEETRTRVGSNFKAGTKFCLASNSPYTSGTVGGTLWWSGN</sequence>
<comment type="caution">
    <text evidence="2">The sequence shown here is derived from an EMBL/GenBank/DDBJ whole genome shotgun (WGS) entry which is preliminary data.</text>
</comment>
<dbReference type="AlphaFoldDB" id="A0A0F0HCK0"/>
<reference evidence="2 3" key="1">
    <citation type="submission" date="2015-02" db="EMBL/GenBank/DDBJ databases">
        <authorList>
            <person name="Ju K.-S."/>
            <person name="Doroghazi J.R."/>
            <person name="Metcalf W."/>
        </authorList>
    </citation>
    <scope>NUCLEOTIDE SEQUENCE [LARGE SCALE GENOMIC DNA]</scope>
    <source>
        <strain evidence="2 3">NRRL B-16140</strain>
    </source>
</reference>
<evidence type="ECO:0000313" key="2">
    <source>
        <dbReference type="EMBL" id="KJK53265.1"/>
    </source>
</evidence>
<protein>
    <recommendedName>
        <fullName evidence="4">Ig-like domain-containing protein</fullName>
    </recommendedName>
</protein>
<feature type="signal peptide" evidence="1">
    <location>
        <begin position="1"/>
        <end position="23"/>
    </location>
</feature>
<proteinExistence type="predicted"/>
<dbReference type="PATRIC" id="fig|68170.10.peg.202"/>
<feature type="chain" id="PRO_5002441974" description="Ig-like domain-containing protein" evidence="1">
    <location>
        <begin position="24"/>
        <end position="121"/>
    </location>
</feature>
<dbReference type="OrthoDB" id="3688818at2"/>
<evidence type="ECO:0000313" key="3">
    <source>
        <dbReference type="Proteomes" id="UP000033393"/>
    </source>
</evidence>
<dbReference type="STRING" id="68170.GCA_000974445_07872"/>
<evidence type="ECO:0008006" key="4">
    <source>
        <dbReference type="Google" id="ProtNLM"/>
    </source>
</evidence>
<keyword evidence="1" id="KW-0732">Signal</keyword>
<dbReference type="RefSeq" id="WP_045309386.1">
    <property type="nucleotide sequence ID" value="NZ_JYJG01000003.1"/>
</dbReference>